<feature type="domain" description="BioF2-like acetyltransferase" evidence="1">
    <location>
        <begin position="152"/>
        <end position="269"/>
    </location>
</feature>
<sequence length="319" mass="36595">MNHPKPISIPSKADLRSTIFHEPWWLDIVTGRTHDRVQVKRDGQVVGWMPYCPRRRMGLSAHLMPPLTHFLGPVVAEGEGNIDTRFITRLGILRELIQQLPKADLINIKCHRGVTDTIAFQENDFATSVQFTFEIFPQSIDTVWKNMRSPRRTVIRGAQREGITVENYGDADAFADFYWRNLDERGAKPRFSKTLCRDLIDAATARNRGRVLFANDRHGEHVAAIFYVWDLEAAYYLMTTRTQQSHNGAISLLVWEAIKNTMQMNLVFDLDGLHHEGAIMFLAGFGAQVSPRYILTRGNLFLRTGWEIKTRGLRGKHFC</sequence>
<comment type="caution">
    <text evidence="2">The sequence shown here is derived from an EMBL/GenBank/DDBJ whole genome shotgun (WGS) entry which is preliminary data.</text>
</comment>
<dbReference type="RefSeq" id="WP_151001216.1">
    <property type="nucleotide sequence ID" value="NZ_BPQY01000396.1"/>
</dbReference>
<accession>A0A6L3SW37</accession>
<dbReference type="GO" id="GO:0016740">
    <property type="term" value="F:transferase activity"/>
    <property type="evidence" value="ECO:0007669"/>
    <property type="project" value="UniProtKB-KW"/>
</dbReference>
<dbReference type="EMBL" id="VZZK01000016">
    <property type="protein sequence ID" value="KAB1078008.1"/>
    <property type="molecule type" value="Genomic_DNA"/>
</dbReference>
<dbReference type="Proteomes" id="UP000474159">
    <property type="component" value="Unassembled WGS sequence"/>
</dbReference>
<reference evidence="2 3" key="1">
    <citation type="submission" date="2019-09" db="EMBL/GenBank/DDBJ databases">
        <title>YIM 48816 draft genome.</title>
        <authorList>
            <person name="Jiang L."/>
        </authorList>
    </citation>
    <scope>NUCLEOTIDE SEQUENCE [LARGE SCALE GENOMIC DNA]</scope>
    <source>
        <strain evidence="2 3">YIM 48816</strain>
    </source>
</reference>
<evidence type="ECO:0000259" key="1">
    <source>
        <dbReference type="Pfam" id="PF13480"/>
    </source>
</evidence>
<dbReference type="PANTHER" id="PTHR36174">
    <property type="entry name" value="LIPID II:GLYCINE GLYCYLTRANSFERASE"/>
    <property type="match status" value="1"/>
</dbReference>
<evidence type="ECO:0000313" key="2">
    <source>
        <dbReference type="EMBL" id="KAB1078008.1"/>
    </source>
</evidence>
<dbReference type="Gene3D" id="3.40.630.30">
    <property type="match status" value="1"/>
</dbReference>
<evidence type="ECO:0000313" key="3">
    <source>
        <dbReference type="Proteomes" id="UP000474159"/>
    </source>
</evidence>
<dbReference type="OrthoDB" id="116151at2"/>
<keyword evidence="3" id="KW-1185">Reference proteome</keyword>
<gene>
    <name evidence="2" type="ORF">F6X53_16035</name>
</gene>
<dbReference type="Pfam" id="PF13480">
    <property type="entry name" value="Acetyltransf_6"/>
    <property type="match status" value="1"/>
</dbReference>
<dbReference type="InterPro" id="IPR038740">
    <property type="entry name" value="BioF2-like_GNAT_dom"/>
</dbReference>
<dbReference type="InterPro" id="IPR050644">
    <property type="entry name" value="PG_Glycine_Bridge_Synth"/>
</dbReference>
<protein>
    <submittedName>
        <fullName evidence="2">GNAT family N-acetyltransferase</fullName>
    </submittedName>
</protein>
<proteinExistence type="predicted"/>
<keyword evidence="2" id="KW-0808">Transferase</keyword>
<dbReference type="InterPro" id="IPR016181">
    <property type="entry name" value="Acyl_CoA_acyltransferase"/>
</dbReference>
<organism evidence="2 3">
    <name type="scientific">Methylobacterium soli</name>
    <dbReference type="NCBI Taxonomy" id="553447"/>
    <lineage>
        <taxon>Bacteria</taxon>
        <taxon>Pseudomonadati</taxon>
        <taxon>Pseudomonadota</taxon>
        <taxon>Alphaproteobacteria</taxon>
        <taxon>Hyphomicrobiales</taxon>
        <taxon>Methylobacteriaceae</taxon>
        <taxon>Methylobacterium</taxon>
    </lineage>
</organism>
<dbReference type="SUPFAM" id="SSF55729">
    <property type="entry name" value="Acyl-CoA N-acyltransferases (Nat)"/>
    <property type="match status" value="1"/>
</dbReference>
<name>A0A6L3SW37_9HYPH</name>
<dbReference type="PANTHER" id="PTHR36174:SF1">
    <property type="entry name" value="LIPID II:GLYCINE GLYCYLTRANSFERASE"/>
    <property type="match status" value="1"/>
</dbReference>
<dbReference type="AlphaFoldDB" id="A0A6L3SW37"/>